<proteinExistence type="predicted"/>
<dbReference type="OrthoDB" id="504708at2759"/>
<dbReference type="Proteomes" id="UP000268321">
    <property type="component" value="Unassembled WGS sequence"/>
</dbReference>
<dbReference type="AlphaFoldDB" id="A0A4P9ZH02"/>
<dbReference type="PANTHER" id="PTHR31527:SF0">
    <property type="entry name" value="RE64534P"/>
    <property type="match status" value="1"/>
</dbReference>
<feature type="region of interest" description="Disordered" evidence="1">
    <location>
        <begin position="1"/>
        <end position="22"/>
    </location>
</feature>
<sequence length="278" mass="31094">MSDLAFSSQVPEQTSYGTKKPGPAYFPLKGSKSYTDKALYNRIAQAPKTKVNSYLCAPRSCIAVKVPAKSIVRLTTPEEPQMSARTRQLHSAHVSTHDRLWSALQFLPPLVTITADTLGGRHTEWGGLIHDTLGTRCDPYMEKLISGKYNDFHCHSNLVRAVLTFGLSEFDVHDVLNVFQMIGLNERDQYFMEASPASKDDYFKIFAEQNLLIAISACPGGDLSNLDWGEKEDEESKMVDNCRALGIEVYRLDDKSVLVGWTTPEYAPYKGRHGLKDP</sequence>
<dbReference type="PANTHER" id="PTHR31527">
    <property type="entry name" value="RE64534P"/>
    <property type="match status" value="1"/>
</dbReference>
<reference evidence="4" key="1">
    <citation type="journal article" date="2018" name="Nat. Microbiol.">
        <title>Leveraging single-cell genomics to expand the fungal tree of life.</title>
        <authorList>
            <person name="Ahrendt S.R."/>
            <person name="Quandt C.A."/>
            <person name="Ciobanu D."/>
            <person name="Clum A."/>
            <person name="Salamov A."/>
            <person name="Andreopoulos B."/>
            <person name="Cheng J.F."/>
            <person name="Woyke T."/>
            <person name="Pelin A."/>
            <person name="Henrissat B."/>
            <person name="Reynolds N.K."/>
            <person name="Benny G.L."/>
            <person name="Smith M.E."/>
            <person name="James T.Y."/>
            <person name="Grigoriev I.V."/>
        </authorList>
    </citation>
    <scope>NUCLEOTIDE SEQUENCE [LARGE SCALE GENOMIC DNA]</scope>
    <source>
        <strain evidence="4">Baker2002</strain>
    </source>
</reference>
<dbReference type="EMBL" id="ML004440">
    <property type="protein sequence ID" value="RKP31561.1"/>
    <property type="molecule type" value="Genomic_DNA"/>
</dbReference>
<gene>
    <name evidence="3" type="ORF">METBISCDRAFT_26505</name>
</gene>
<keyword evidence="4" id="KW-1185">Reference proteome</keyword>
<feature type="domain" description="DUF1989" evidence="2">
    <location>
        <begin position="76"/>
        <end position="212"/>
    </location>
</feature>
<accession>A0A4P9ZH02</accession>
<feature type="compositionally biased region" description="Polar residues" evidence="1">
    <location>
        <begin position="1"/>
        <end position="17"/>
    </location>
</feature>
<evidence type="ECO:0000256" key="1">
    <source>
        <dbReference type="SAM" id="MobiDB-lite"/>
    </source>
</evidence>
<evidence type="ECO:0000313" key="4">
    <source>
        <dbReference type="Proteomes" id="UP000268321"/>
    </source>
</evidence>
<dbReference type="Pfam" id="PF09347">
    <property type="entry name" value="DUF1989"/>
    <property type="match status" value="1"/>
</dbReference>
<evidence type="ECO:0000259" key="2">
    <source>
        <dbReference type="Pfam" id="PF09347"/>
    </source>
</evidence>
<organism evidence="3 4">
    <name type="scientific">Metschnikowia bicuspidata</name>
    <dbReference type="NCBI Taxonomy" id="27322"/>
    <lineage>
        <taxon>Eukaryota</taxon>
        <taxon>Fungi</taxon>
        <taxon>Dikarya</taxon>
        <taxon>Ascomycota</taxon>
        <taxon>Saccharomycotina</taxon>
        <taxon>Pichiomycetes</taxon>
        <taxon>Metschnikowiaceae</taxon>
        <taxon>Metschnikowia</taxon>
    </lineage>
</organism>
<protein>
    <recommendedName>
        <fullName evidence="2">DUF1989 domain-containing protein</fullName>
    </recommendedName>
</protein>
<name>A0A4P9ZH02_9ASCO</name>
<evidence type="ECO:0000313" key="3">
    <source>
        <dbReference type="EMBL" id="RKP31561.1"/>
    </source>
</evidence>
<dbReference type="InterPro" id="IPR018959">
    <property type="entry name" value="DUF1989"/>
</dbReference>